<keyword evidence="2" id="KW-0175">Coiled coil</keyword>
<evidence type="ECO:0000313" key="4">
    <source>
        <dbReference type="Proteomes" id="UP000225182"/>
    </source>
</evidence>
<proteinExistence type="inferred from homology"/>
<comment type="caution">
    <text evidence="3">The sequence shown here is derived from an EMBL/GenBank/DDBJ whole genome shotgun (WGS) entry which is preliminary data.</text>
</comment>
<dbReference type="Gene3D" id="1.20.120.20">
    <property type="entry name" value="Apolipoprotein"/>
    <property type="match status" value="1"/>
</dbReference>
<evidence type="ECO:0000256" key="1">
    <source>
        <dbReference type="ARBA" id="ARBA00034117"/>
    </source>
</evidence>
<dbReference type="PROSITE" id="PS51756">
    <property type="entry name" value="LXG"/>
    <property type="match status" value="1"/>
</dbReference>
<dbReference type="EMBL" id="NUYN01000006">
    <property type="protein sequence ID" value="PFN28452.1"/>
    <property type="molecule type" value="Genomic_DNA"/>
</dbReference>
<evidence type="ECO:0000256" key="2">
    <source>
        <dbReference type="SAM" id="Coils"/>
    </source>
</evidence>
<dbReference type="RefSeq" id="WP_098387568.1">
    <property type="nucleotide sequence ID" value="NZ_NTXK01000111.1"/>
</dbReference>
<dbReference type="AlphaFoldDB" id="A0A2B1KWS0"/>
<name>A0A2B1KWS0_BACCE</name>
<reference evidence="3 4" key="1">
    <citation type="submission" date="2017-09" db="EMBL/GenBank/DDBJ databases">
        <title>Large-scale bioinformatics analysis of Bacillus genomes uncovers conserved roles of natural products in bacterial physiology.</title>
        <authorList>
            <consortium name="Agbiome Team Llc"/>
            <person name="Bleich R.M."/>
            <person name="Grubbs K.J."/>
            <person name="Santa Maria K.C."/>
            <person name="Allen S.E."/>
            <person name="Farag S."/>
            <person name="Shank E.A."/>
            <person name="Bowers A."/>
        </authorList>
    </citation>
    <scope>NUCLEOTIDE SEQUENCE [LARGE SCALE GENOMIC DNA]</scope>
    <source>
        <strain evidence="3 4">AFS076905</strain>
    </source>
</reference>
<comment type="similarity">
    <text evidence="1">In the N-terminal section; belongs to the LXG family.</text>
</comment>
<evidence type="ECO:0000313" key="3">
    <source>
        <dbReference type="EMBL" id="PFN28452.1"/>
    </source>
</evidence>
<protein>
    <submittedName>
        <fullName evidence="3">Uncharacterized protein</fullName>
    </submittedName>
</protein>
<organism evidence="3 4">
    <name type="scientific">Bacillus cereus</name>
    <dbReference type="NCBI Taxonomy" id="1396"/>
    <lineage>
        <taxon>Bacteria</taxon>
        <taxon>Bacillati</taxon>
        <taxon>Bacillota</taxon>
        <taxon>Bacilli</taxon>
        <taxon>Bacillales</taxon>
        <taxon>Bacillaceae</taxon>
        <taxon>Bacillus</taxon>
        <taxon>Bacillus cereus group</taxon>
    </lineage>
</organism>
<dbReference type="Proteomes" id="UP000225182">
    <property type="component" value="Unassembled WGS sequence"/>
</dbReference>
<accession>A0A2B1KWS0</accession>
<sequence>MDKNIELQEVNELQKRFQTSADELNQYFETLLGKIDDLNQLNSFQGKAADEIKGYFSRVHGTTIAGFQIAAEELKNEFQKAIENFNSTVDIDSDTKIYGNYLDNVKKKINGYSNEFDQSNEEAKQTISTIADIVPTQYPSSSGISEGIQKSQKEVSDTLEKLETYNSQQNELQHFNEMLSSLDKGMKEIQAANGDFSSKIVEKIMAGGWNGNLINGISDSMTTFDIRQKGGKFLVAAFARMYYAKKNYDLSVLFDSNGRKGKGKFTLSTRQKEDLVEVYKLLKMDSSDDSIFRYIKNGLKLDGVENSRITNEQVRKARKGIYKLPEFQDFQKFQQDWSKKGLPTAIKERGWSSFKTEYVKGLKDLHPGQWKEAFKELGNTGKFLKGAAIFGAVVSVGNNIAEAQKDGWQLHDVADIATDSAVDVGATAGAAAAGAVAGSFFLPPIGTVVGAGVGVVITVGLNTKTSIFGGDSAIDVTKKGVKKITTKLRDLFW</sequence>
<dbReference type="InterPro" id="IPR006829">
    <property type="entry name" value="LXG_dom"/>
</dbReference>
<dbReference type="Pfam" id="PF04740">
    <property type="entry name" value="LXG"/>
    <property type="match status" value="1"/>
</dbReference>
<feature type="coiled-coil region" evidence="2">
    <location>
        <begin position="64"/>
        <end position="122"/>
    </location>
</feature>
<gene>
    <name evidence="3" type="ORF">COJ50_04225</name>
</gene>